<keyword evidence="1" id="KW-1133">Transmembrane helix</keyword>
<dbReference type="InterPro" id="IPR013103">
    <property type="entry name" value="RVT_2"/>
</dbReference>
<accession>A0A2N9IXR9</accession>
<dbReference type="PANTHER" id="PTHR11439:SF463">
    <property type="entry name" value="REVERSE TRANSCRIPTASE TY1_COPIA-TYPE DOMAIN-CONTAINING PROTEIN"/>
    <property type="match status" value="1"/>
</dbReference>
<dbReference type="PANTHER" id="PTHR11439">
    <property type="entry name" value="GAG-POL-RELATED RETROTRANSPOSON"/>
    <property type="match status" value="1"/>
</dbReference>
<dbReference type="CDD" id="cd09272">
    <property type="entry name" value="RNase_HI_RT_Ty1"/>
    <property type="match status" value="1"/>
</dbReference>
<name>A0A2N9IXR9_FAGSY</name>
<keyword evidence="1" id="KW-0812">Transmembrane</keyword>
<reference evidence="3" key="1">
    <citation type="submission" date="2018-02" db="EMBL/GenBank/DDBJ databases">
        <authorList>
            <person name="Cohen D.B."/>
            <person name="Kent A.D."/>
        </authorList>
    </citation>
    <scope>NUCLEOTIDE SEQUENCE</scope>
</reference>
<dbReference type="InterPro" id="IPR043502">
    <property type="entry name" value="DNA/RNA_pol_sf"/>
</dbReference>
<feature type="domain" description="Reverse transcriptase Ty1/copia-type" evidence="2">
    <location>
        <begin position="517"/>
        <end position="595"/>
    </location>
</feature>
<keyword evidence="1" id="KW-0472">Membrane</keyword>
<feature type="transmembrane region" description="Helical" evidence="1">
    <location>
        <begin position="167"/>
        <end position="194"/>
    </location>
</feature>
<protein>
    <recommendedName>
        <fullName evidence="2">Reverse transcriptase Ty1/copia-type domain-containing protein</fullName>
    </recommendedName>
</protein>
<proteinExistence type="predicted"/>
<dbReference type="SUPFAM" id="SSF56672">
    <property type="entry name" value="DNA/RNA polymerases"/>
    <property type="match status" value="1"/>
</dbReference>
<evidence type="ECO:0000259" key="2">
    <source>
        <dbReference type="Pfam" id="PF07727"/>
    </source>
</evidence>
<evidence type="ECO:0000256" key="1">
    <source>
        <dbReference type="SAM" id="Phobius"/>
    </source>
</evidence>
<feature type="transmembrane region" description="Helical" evidence="1">
    <location>
        <begin position="139"/>
        <end position="160"/>
    </location>
</feature>
<sequence>MASLVTFSAYLGPPGIAGDHLGPSCTARLSPVALGSRSTALTSQSPRAASGSRSLGSLGGSYVLVALGLFEASWISQSFSTPSILFLVSDLSEFLGTFDPLFGLGSLWFSLGSLESRWQVLVIFLSALISVSLDLLGSFYFLAFFLVFLAHLAISILFGFDYLVARLIMLLLGWLGLFTYFGDSTTYLFCYMFLTWMAHQYLSTKLKKLKGSNYLSLSRVVRVFLKGRDMIFLLFKTFGCIRRLSSCNIKQCTYCGRHKYYVDGDTSSYIPVDQVLISKTEYDSLLQSAHSSSLIASSNTCVHSSSGPSWVIDSRTFNYMTGNSSLLSHISSTCSLSFVTVANGTKTPVQGKGAVTTFDLTLSDDLKTKMMIGGGSVKDGLYYFQPSPTSIKPPLASLDQGSYWLLLVTTKVYVHRRTQSVPLVPLPSLVPAPSPVESSLLPPYASTSANLPPPESTSDLDLPIALRKGKSFLTLVGNPDGTVDRLKARPMAKGFTQTYGLDYTETFSPVAKLNSILVYVDDIIIIGSDKKGIQILINYLSSSFLTKDLGKLRYFLGIEVARSKAGISLSKRKYTLDILQDTGYLGFKPTAIPMEPNLKLMPDEGDFVDDPDTYRRLLGSPSDRKSTTVYCTFIGGNLVTWRSKKQSVVARSSAEAEYRAMAYTTFIHIASNLVYHERTKHIEVDCHFIRSKVESKDIVTPFVPSGSQLADIFTKALLKNAIDSICSKLGVIDIYSLA</sequence>
<organism evidence="3">
    <name type="scientific">Fagus sylvatica</name>
    <name type="common">Beechnut</name>
    <dbReference type="NCBI Taxonomy" id="28930"/>
    <lineage>
        <taxon>Eukaryota</taxon>
        <taxon>Viridiplantae</taxon>
        <taxon>Streptophyta</taxon>
        <taxon>Embryophyta</taxon>
        <taxon>Tracheophyta</taxon>
        <taxon>Spermatophyta</taxon>
        <taxon>Magnoliopsida</taxon>
        <taxon>eudicotyledons</taxon>
        <taxon>Gunneridae</taxon>
        <taxon>Pentapetalae</taxon>
        <taxon>rosids</taxon>
        <taxon>fabids</taxon>
        <taxon>Fagales</taxon>
        <taxon>Fagaceae</taxon>
        <taxon>Fagus</taxon>
    </lineage>
</organism>
<dbReference type="Pfam" id="PF07727">
    <property type="entry name" value="RVT_2"/>
    <property type="match status" value="1"/>
</dbReference>
<evidence type="ECO:0000313" key="3">
    <source>
        <dbReference type="EMBL" id="SPD28939.1"/>
    </source>
</evidence>
<dbReference type="AlphaFoldDB" id="A0A2N9IXR9"/>
<dbReference type="EMBL" id="OIVN01006251">
    <property type="protein sequence ID" value="SPD28939.1"/>
    <property type="molecule type" value="Genomic_DNA"/>
</dbReference>
<gene>
    <name evidence="3" type="ORF">FSB_LOCUS56821</name>
</gene>